<keyword evidence="4" id="KW-1185">Reference proteome</keyword>
<protein>
    <submittedName>
        <fullName evidence="2">Uncharacterized protein</fullName>
    </submittedName>
</protein>
<reference evidence="2" key="1">
    <citation type="submission" date="2016-04" db="EMBL/GenBank/DDBJ databases">
        <authorList>
            <person name="Nguyen H.D."/>
            <person name="Kesanakurti P."/>
            <person name="Cullis J."/>
            <person name="Levesque C.A."/>
            <person name="Hambleton S."/>
        </authorList>
    </citation>
    <scope>NUCLEOTIDE SEQUENCE</scope>
    <source>
        <strain evidence="2">DAOMC 238032</strain>
    </source>
</reference>
<evidence type="ECO:0000313" key="4">
    <source>
        <dbReference type="Proteomes" id="UP000836402"/>
    </source>
</evidence>
<accession>A0A177UVX5</accession>
<dbReference type="EMBL" id="CAJHJG010001762">
    <property type="protein sequence ID" value="CAD6914475.1"/>
    <property type="molecule type" value="Genomic_DNA"/>
</dbReference>
<dbReference type="EMBL" id="LWDD02001064">
    <property type="protein sequence ID" value="KAE8252984.1"/>
    <property type="molecule type" value="Genomic_DNA"/>
</dbReference>
<dbReference type="AlphaFoldDB" id="A0A177UVX5"/>
<reference evidence="1" key="3">
    <citation type="submission" date="2020-10" db="EMBL/GenBank/DDBJ databases">
        <authorList>
            <person name="Sedaghatjoo S."/>
        </authorList>
    </citation>
    <scope>NUCLEOTIDE SEQUENCE</scope>
    <source>
        <strain evidence="1">AZH3</strain>
    </source>
</reference>
<reference evidence="2" key="2">
    <citation type="journal article" date="2019" name="IMA Fungus">
        <title>Genome sequencing and comparison of five Tilletia species to identify candidate genes for the detection of regulated species infecting wheat.</title>
        <authorList>
            <person name="Nguyen H.D.T."/>
            <person name="Sultana T."/>
            <person name="Kesanakurti P."/>
            <person name="Hambleton S."/>
        </authorList>
    </citation>
    <scope>NUCLEOTIDE SEQUENCE</scope>
    <source>
        <strain evidence="2">DAOMC 238032</strain>
    </source>
</reference>
<dbReference type="Proteomes" id="UP000836402">
    <property type="component" value="Unassembled WGS sequence"/>
</dbReference>
<proteinExistence type="predicted"/>
<dbReference type="Proteomes" id="UP000077671">
    <property type="component" value="Unassembled WGS sequence"/>
</dbReference>
<evidence type="ECO:0000313" key="2">
    <source>
        <dbReference type="EMBL" id="KAE8252984.1"/>
    </source>
</evidence>
<evidence type="ECO:0000313" key="3">
    <source>
        <dbReference type="Proteomes" id="UP000077671"/>
    </source>
</evidence>
<organism evidence="2 3">
    <name type="scientific">Tilletia caries</name>
    <name type="common">wheat bunt fungus</name>
    <dbReference type="NCBI Taxonomy" id="13290"/>
    <lineage>
        <taxon>Eukaryota</taxon>
        <taxon>Fungi</taxon>
        <taxon>Dikarya</taxon>
        <taxon>Basidiomycota</taxon>
        <taxon>Ustilaginomycotina</taxon>
        <taxon>Exobasidiomycetes</taxon>
        <taxon>Tilletiales</taxon>
        <taxon>Tilletiaceae</taxon>
        <taxon>Tilletia</taxon>
    </lineage>
</organism>
<sequence>MRSQNPESASSSALREVSRPHGLVERLQVTMENLGVSTIFHLRAALIHPYSSDHDLINHMQRRVQLMLDEIPALSTRIELRETRSAHRSKNPKDKAKVEPHMVICDRSNANLFLAPQVASTSITTVSIPSGSSGGAVWESILPLATQSSHQRVQIRGGPLWSVDFVQSPRLECDIQEEQHQKATPT</sequence>
<name>A0A177UVX5_9BASI</name>
<gene>
    <name evidence="2" type="ORF">A4X03_0g6021</name>
    <name evidence="1" type="ORF">JKIAZH3_G7129</name>
</gene>
<evidence type="ECO:0000313" key="1">
    <source>
        <dbReference type="EMBL" id="CAD6914475.1"/>
    </source>
</evidence>
<comment type="caution">
    <text evidence="2">The sequence shown here is derived from an EMBL/GenBank/DDBJ whole genome shotgun (WGS) entry which is preliminary data.</text>
</comment>